<protein>
    <submittedName>
        <fullName evidence="5">Histidine triad nucleotide-binding protein</fullName>
    </submittedName>
</protein>
<feature type="domain" description="HIT" evidence="4">
    <location>
        <begin position="11"/>
        <end position="119"/>
    </location>
</feature>
<evidence type="ECO:0000259" key="4">
    <source>
        <dbReference type="PROSITE" id="PS51084"/>
    </source>
</evidence>
<organism evidence="5 6">
    <name type="scientific">Nocardioides gansuensis</name>
    <dbReference type="NCBI Taxonomy" id="2138300"/>
    <lineage>
        <taxon>Bacteria</taxon>
        <taxon>Bacillati</taxon>
        <taxon>Actinomycetota</taxon>
        <taxon>Actinomycetes</taxon>
        <taxon>Propionibacteriales</taxon>
        <taxon>Nocardioidaceae</taxon>
        <taxon>Nocardioides</taxon>
    </lineage>
</organism>
<dbReference type="RefSeq" id="WP_116571928.1">
    <property type="nucleotide sequence ID" value="NZ_QDGZ01000003.1"/>
</dbReference>
<name>A0A2T8FCL8_9ACTN</name>
<evidence type="ECO:0000256" key="3">
    <source>
        <dbReference type="PROSITE-ProRule" id="PRU00464"/>
    </source>
</evidence>
<dbReference type="Gene3D" id="3.30.428.10">
    <property type="entry name" value="HIT-like"/>
    <property type="match status" value="1"/>
</dbReference>
<dbReference type="PROSITE" id="PS51084">
    <property type="entry name" value="HIT_2"/>
    <property type="match status" value="1"/>
</dbReference>
<dbReference type="EMBL" id="QDGZ01000003">
    <property type="protein sequence ID" value="PVG83449.1"/>
    <property type="molecule type" value="Genomic_DNA"/>
</dbReference>
<dbReference type="GO" id="GO:0003824">
    <property type="term" value="F:catalytic activity"/>
    <property type="evidence" value="ECO:0007669"/>
    <property type="project" value="InterPro"/>
</dbReference>
<dbReference type="OrthoDB" id="9784774at2"/>
<evidence type="ECO:0000313" key="5">
    <source>
        <dbReference type="EMBL" id="PVG83449.1"/>
    </source>
</evidence>
<feature type="active site" description="Tele-AMP-histidine intermediate" evidence="1">
    <location>
        <position position="105"/>
    </location>
</feature>
<dbReference type="PANTHER" id="PTHR23089">
    <property type="entry name" value="HISTIDINE TRIAD HIT PROTEIN"/>
    <property type="match status" value="1"/>
</dbReference>
<comment type="caution">
    <text evidence="5">The sequence shown here is derived from an EMBL/GenBank/DDBJ whole genome shotgun (WGS) entry which is preliminary data.</text>
</comment>
<feature type="short sequence motif" description="Histidine triad motif" evidence="2 3">
    <location>
        <begin position="103"/>
        <end position="107"/>
    </location>
</feature>
<dbReference type="Proteomes" id="UP000246018">
    <property type="component" value="Unassembled WGS sequence"/>
</dbReference>
<dbReference type="AlphaFoldDB" id="A0A2T8FCL8"/>
<keyword evidence="6" id="KW-1185">Reference proteome</keyword>
<dbReference type="SUPFAM" id="SSF54197">
    <property type="entry name" value="HIT-like"/>
    <property type="match status" value="1"/>
</dbReference>
<accession>A0A2T8FCL8</accession>
<dbReference type="InterPro" id="IPR001310">
    <property type="entry name" value="Histidine_triad_HIT"/>
</dbReference>
<dbReference type="InterPro" id="IPR036265">
    <property type="entry name" value="HIT-like_sf"/>
</dbReference>
<reference evidence="5 6" key="1">
    <citation type="submission" date="2018-04" db="EMBL/GenBank/DDBJ databases">
        <title>Genome of Nocardioides gansuensis WSJ-1.</title>
        <authorList>
            <person name="Wu S."/>
            <person name="Wang G."/>
        </authorList>
    </citation>
    <scope>NUCLEOTIDE SEQUENCE [LARGE SCALE GENOMIC DNA]</scope>
    <source>
        <strain evidence="5 6">WSJ-1</strain>
    </source>
</reference>
<sequence length="119" mass="12798">MTTPERSDDCLFCKIVAGDIPAEIVHATETAVAFRDVNRQAPTHVLVVPTSHYENAGELARHEPATAAELLTVAAHIAEKEGIEEGYRLVFNTGSGAGQTVWHAHLHVLGGRPLTWPPG</sequence>
<dbReference type="InterPro" id="IPR011146">
    <property type="entry name" value="HIT-like"/>
</dbReference>
<gene>
    <name evidence="5" type="ORF">DDE18_09195</name>
</gene>
<dbReference type="PRINTS" id="PR00332">
    <property type="entry name" value="HISTRIAD"/>
</dbReference>
<dbReference type="Pfam" id="PF01230">
    <property type="entry name" value="HIT"/>
    <property type="match status" value="1"/>
</dbReference>
<proteinExistence type="predicted"/>
<dbReference type="CDD" id="cd01276">
    <property type="entry name" value="PKCI_related"/>
    <property type="match status" value="1"/>
</dbReference>
<evidence type="ECO:0000313" key="6">
    <source>
        <dbReference type="Proteomes" id="UP000246018"/>
    </source>
</evidence>
<evidence type="ECO:0000256" key="1">
    <source>
        <dbReference type="PIRSR" id="PIRSR601310-1"/>
    </source>
</evidence>
<evidence type="ECO:0000256" key="2">
    <source>
        <dbReference type="PIRSR" id="PIRSR601310-3"/>
    </source>
</evidence>